<dbReference type="EMBL" id="CP036298">
    <property type="protein sequence ID" value="QDV27986.1"/>
    <property type="molecule type" value="Genomic_DNA"/>
</dbReference>
<keyword evidence="1" id="KW-0732">Signal</keyword>
<gene>
    <name evidence="2" type="ORF">Q31a_63790</name>
</gene>
<proteinExistence type="predicted"/>
<dbReference type="Proteomes" id="UP000318017">
    <property type="component" value="Chromosome"/>
</dbReference>
<evidence type="ECO:0000256" key="1">
    <source>
        <dbReference type="SAM" id="SignalP"/>
    </source>
</evidence>
<dbReference type="InterPro" id="IPR010869">
    <property type="entry name" value="DUF1501"/>
</dbReference>
<sequence length="426" mass="46424" precursor="true">MSGFLNRRSLCRNALLATMAISPSGWLKSLAAAASVMPSPKKVILLWLNGGPATIDLWDLKPGHVNGGPFSETATRVPGLRISEHLPELARCSDQLAVVRSMTSKEGDHSRATHFARTGYVPQAGIDFPDLGALLVHEQGASDSPLPNYVSILPPRRVAFAGNGFLESRCAPLYVGEQADAIADLTVRDLQPDRMLPLDRRNLRQQILQQLDTDFSGMHRQPVVLAGADVRRRAIRMMQPEVVEAFDLEAEPERARDRLGRNLFGQGCVMARRLLERGVSFVEVTLDGWDTHNQNFQQVIQLSGQLDRALSGLIADLAERGMLDSTLIVCLGEFGRTPVINSNSGRDHWPRAWSTVLAGGGVGRGQVIGATSADGLQVESEPYQVPDLIASICHAIGVDPMQQNDSNVDRPIRIADPSARLIEGLF</sequence>
<dbReference type="PANTHER" id="PTHR43737">
    <property type="entry name" value="BLL7424 PROTEIN"/>
    <property type="match status" value="1"/>
</dbReference>
<feature type="chain" id="PRO_5021846256" description="DUF1501 domain-containing protein" evidence="1">
    <location>
        <begin position="28"/>
        <end position="426"/>
    </location>
</feature>
<dbReference type="KEGG" id="ahel:Q31a_63790"/>
<keyword evidence="3" id="KW-1185">Reference proteome</keyword>
<evidence type="ECO:0000313" key="2">
    <source>
        <dbReference type="EMBL" id="QDV27986.1"/>
    </source>
</evidence>
<feature type="signal peptide" evidence="1">
    <location>
        <begin position="1"/>
        <end position="27"/>
    </location>
</feature>
<reference evidence="2 3" key="1">
    <citation type="submission" date="2019-02" db="EMBL/GenBank/DDBJ databases">
        <title>Deep-cultivation of Planctomycetes and their phenomic and genomic characterization uncovers novel biology.</title>
        <authorList>
            <person name="Wiegand S."/>
            <person name="Jogler M."/>
            <person name="Boedeker C."/>
            <person name="Pinto D."/>
            <person name="Vollmers J."/>
            <person name="Rivas-Marin E."/>
            <person name="Kohn T."/>
            <person name="Peeters S.H."/>
            <person name="Heuer A."/>
            <person name="Rast P."/>
            <person name="Oberbeckmann S."/>
            <person name="Bunk B."/>
            <person name="Jeske O."/>
            <person name="Meyerdierks A."/>
            <person name="Storesund J.E."/>
            <person name="Kallscheuer N."/>
            <person name="Luecker S."/>
            <person name="Lage O.M."/>
            <person name="Pohl T."/>
            <person name="Merkel B.J."/>
            <person name="Hornburger P."/>
            <person name="Mueller R.-W."/>
            <person name="Bruemmer F."/>
            <person name="Labrenz M."/>
            <person name="Spormann A.M."/>
            <person name="Op den Camp H."/>
            <person name="Overmann J."/>
            <person name="Amann R."/>
            <person name="Jetten M.S.M."/>
            <person name="Mascher T."/>
            <person name="Medema M.H."/>
            <person name="Devos D.P."/>
            <person name="Kaster A.-K."/>
            <person name="Ovreas L."/>
            <person name="Rohde M."/>
            <person name="Galperin M.Y."/>
            <person name="Jogler C."/>
        </authorList>
    </citation>
    <scope>NUCLEOTIDE SEQUENCE [LARGE SCALE GENOMIC DNA]</scope>
    <source>
        <strain evidence="2 3">Q31a</strain>
    </source>
</reference>
<dbReference type="SUPFAM" id="SSF53649">
    <property type="entry name" value="Alkaline phosphatase-like"/>
    <property type="match status" value="1"/>
</dbReference>
<dbReference type="OrthoDB" id="127333at2"/>
<accession>A0A518GHB9</accession>
<evidence type="ECO:0000313" key="3">
    <source>
        <dbReference type="Proteomes" id="UP000318017"/>
    </source>
</evidence>
<protein>
    <recommendedName>
        <fullName evidence="4">DUF1501 domain-containing protein</fullName>
    </recommendedName>
</protein>
<name>A0A518GHB9_9BACT</name>
<organism evidence="2 3">
    <name type="scientific">Aureliella helgolandensis</name>
    <dbReference type="NCBI Taxonomy" id="2527968"/>
    <lineage>
        <taxon>Bacteria</taxon>
        <taxon>Pseudomonadati</taxon>
        <taxon>Planctomycetota</taxon>
        <taxon>Planctomycetia</taxon>
        <taxon>Pirellulales</taxon>
        <taxon>Pirellulaceae</taxon>
        <taxon>Aureliella</taxon>
    </lineage>
</organism>
<dbReference type="PANTHER" id="PTHR43737:SF1">
    <property type="entry name" value="DUF1501 DOMAIN-CONTAINING PROTEIN"/>
    <property type="match status" value="1"/>
</dbReference>
<evidence type="ECO:0008006" key="4">
    <source>
        <dbReference type="Google" id="ProtNLM"/>
    </source>
</evidence>
<dbReference type="Pfam" id="PF07394">
    <property type="entry name" value="DUF1501"/>
    <property type="match status" value="1"/>
</dbReference>
<dbReference type="InterPro" id="IPR017850">
    <property type="entry name" value="Alkaline_phosphatase_core_sf"/>
</dbReference>
<dbReference type="AlphaFoldDB" id="A0A518GHB9"/>